<accession>A0A3P1YW91</accession>
<dbReference type="Pfam" id="PF17170">
    <property type="entry name" value="DUF5128"/>
    <property type="match status" value="1"/>
</dbReference>
<name>A0A3P1YW91_TANFO</name>
<evidence type="ECO:0000313" key="2">
    <source>
        <dbReference type="Proteomes" id="UP000279860"/>
    </source>
</evidence>
<comment type="caution">
    <text evidence="1">The sequence shown here is derived from an EMBL/GenBank/DDBJ whole genome shotgun (WGS) entry which is preliminary data.</text>
</comment>
<reference evidence="1 2" key="1">
    <citation type="submission" date="2018-11" db="EMBL/GenBank/DDBJ databases">
        <title>Genomes From Bacteria Associated with the Canine Oral Cavity: a Test Case for Automated Genome-Based Taxonomic Assignment.</title>
        <authorList>
            <person name="Coil D.A."/>
            <person name="Jospin G."/>
            <person name="Darling A.E."/>
            <person name="Wallis C."/>
            <person name="Davis I.J."/>
            <person name="Harris S."/>
            <person name="Eisen J.A."/>
            <person name="Holcombe L.J."/>
            <person name="O'Flynn C."/>
        </authorList>
    </citation>
    <scope>NUCLEOTIDE SEQUENCE [LARGE SCALE GENOMIC DNA]</scope>
    <source>
        <strain evidence="1 2">OH1426_COT-023</strain>
    </source>
</reference>
<dbReference type="Proteomes" id="UP000279860">
    <property type="component" value="Unassembled WGS sequence"/>
</dbReference>
<gene>
    <name evidence="1" type="ORF">EII41_08260</name>
</gene>
<sequence length="424" mass="49430">MKLKIKDLKLISFFFLLILIITCCYRRISTNDEETPNRFVLDSTDAIKNPKESLKLSELVDSITYIPLETNSLNLLGDMQLMSFQPQYIFYSNYCFDWNGKFIGQIGKVGQGPCEDVYAKVAKILYHNGFFYADASKIIQYNKKGECTGKERSWYLPKEDPNLPFGNHLTNKICLSSAQENLILFNYPDTLYFLDTDFKIVSKRFIMPWNSSKIAHTTTGVYDKCISYYRDTTLFYNFYTDTVFTVNSNGLTCRYVIKLDDGIKVSRKLLYEYTDLLGDAFKYWEKGALDKCRMVELVDHKYRIMGVYETNLYIFLLIDELIAFRKLRGIPQREPMVGIYSKEDGSINVVKYIENDLGGLKNFIPLWGACNEKLINIIWPYQIKEFIQEEQAKGQDVEENLIDLMNKIHEDDNPILIIAHLKQK</sequence>
<dbReference type="AlphaFoldDB" id="A0A3P1YW91"/>
<evidence type="ECO:0000313" key="1">
    <source>
        <dbReference type="EMBL" id="RRD74330.1"/>
    </source>
</evidence>
<dbReference type="RefSeq" id="WP_124790200.1">
    <property type="nucleotide sequence ID" value="NZ_RQYN01000028.1"/>
</dbReference>
<dbReference type="EMBL" id="RQYN01000028">
    <property type="protein sequence ID" value="RRD74330.1"/>
    <property type="molecule type" value="Genomic_DNA"/>
</dbReference>
<organism evidence="1 2">
    <name type="scientific">Tannerella forsythia</name>
    <name type="common">Bacteroides forsythus</name>
    <dbReference type="NCBI Taxonomy" id="28112"/>
    <lineage>
        <taxon>Bacteria</taxon>
        <taxon>Pseudomonadati</taxon>
        <taxon>Bacteroidota</taxon>
        <taxon>Bacteroidia</taxon>
        <taxon>Bacteroidales</taxon>
        <taxon>Tannerellaceae</taxon>
        <taxon>Tannerella</taxon>
    </lineage>
</organism>
<protein>
    <submittedName>
        <fullName evidence="1">6-bladed beta-propeller</fullName>
    </submittedName>
</protein>
<proteinExistence type="predicted"/>